<dbReference type="Gene3D" id="1.10.1740.10">
    <property type="match status" value="1"/>
</dbReference>
<keyword evidence="2" id="KW-1185">Reference proteome</keyword>
<dbReference type="InterPro" id="IPR016032">
    <property type="entry name" value="Sig_transdc_resp-reg_C-effctor"/>
</dbReference>
<sequence>MQIDEKEALKLVLKIQSGDHSAYKELHKMYEPIIHIKVRKLRIPLNLKDDFVQEARIALLKAAKTYVKHRKVKFFTFLNVCIDNHLLTCIRNFNRKKHKIINHSISLEEPGRDFIKVNQQLSKNHTVEEMIIAENHFDYCCKKTYKHLEGLERLVFKWMLKGLTANEIATQINRETKAVYAAISRVKKKLYTHLDN</sequence>
<evidence type="ECO:0000313" key="1">
    <source>
        <dbReference type="EMBL" id="ERJ12404.1"/>
    </source>
</evidence>
<dbReference type="SUPFAM" id="SSF88946">
    <property type="entry name" value="Sigma2 domain of RNA polymerase sigma factors"/>
    <property type="match status" value="1"/>
</dbReference>
<dbReference type="Proteomes" id="UP000005707">
    <property type="component" value="Unassembled WGS sequence"/>
</dbReference>
<dbReference type="InterPro" id="IPR013325">
    <property type="entry name" value="RNA_pol_sigma_r2"/>
</dbReference>
<proteinExistence type="predicted"/>
<dbReference type="NCBIfam" id="TIGR02937">
    <property type="entry name" value="sigma70-ECF"/>
    <property type="match status" value="1"/>
</dbReference>
<dbReference type="AlphaFoldDB" id="U2FMM4"/>
<evidence type="ECO:0000313" key="2">
    <source>
        <dbReference type="Proteomes" id="UP000005707"/>
    </source>
</evidence>
<dbReference type="GO" id="GO:0003700">
    <property type="term" value="F:DNA-binding transcription factor activity"/>
    <property type="evidence" value="ECO:0007669"/>
    <property type="project" value="InterPro"/>
</dbReference>
<dbReference type="SUPFAM" id="SSF46894">
    <property type="entry name" value="C-terminal effector domain of the bipartite response regulators"/>
    <property type="match status" value="1"/>
</dbReference>
<reference evidence="1 2" key="2">
    <citation type="journal article" date="2013" name="PLoS ONE">
        <title>INDIGO - INtegrated Data Warehouse of MIcrobial GenOmes with Examples from the Red Sea Extremophiles.</title>
        <authorList>
            <person name="Alam I."/>
            <person name="Antunes A."/>
            <person name="Kamau A.A."/>
            <person name="Ba Alawi W."/>
            <person name="Kalkatawi M."/>
            <person name="Stingl U."/>
            <person name="Bajic V.B."/>
        </authorList>
    </citation>
    <scope>NUCLEOTIDE SEQUENCE [LARGE SCALE GENOMIC DNA]</scope>
    <source>
        <strain evidence="1 2">SSD-17B</strain>
    </source>
</reference>
<dbReference type="InParanoid" id="U2FMM4"/>
<dbReference type="GO" id="GO:0006352">
    <property type="term" value="P:DNA-templated transcription initiation"/>
    <property type="evidence" value="ECO:0007669"/>
    <property type="project" value="InterPro"/>
</dbReference>
<gene>
    <name evidence="1" type="primary">sigH</name>
    <name evidence="1" type="ORF">HLPCO_001390</name>
</gene>
<organism evidence="1 2">
    <name type="scientific">Haloplasma contractile SSD-17B</name>
    <dbReference type="NCBI Taxonomy" id="1033810"/>
    <lineage>
        <taxon>Bacteria</taxon>
        <taxon>Bacillati</taxon>
        <taxon>Mycoplasmatota</taxon>
        <taxon>Mollicutes</taxon>
        <taxon>Haloplasmatales</taxon>
        <taxon>Haloplasmataceae</taxon>
        <taxon>Haloplasma</taxon>
    </lineage>
</organism>
<dbReference type="EMBL" id="AFNU02000004">
    <property type="protein sequence ID" value="ERJ12404.1"/>
    <property type="molecule type" value="Genomic_DNA"/>
</dbReference>
<dbReference type="eggNOG" id="COG1595">
    <property type="taxonomic scope" value="Bacteria"/>
</dbReference>
<reference evidence="1 2" key="1">
    <citation type="journal article" date="2011" name="J. Bacteriol.">
        <title>Genome sequence of Haloplasma contractile, an unusual contractile bacterium from a deep-sea anoxic brine lake.</title>
        <authorList>
            <person name="Antunes A."/>
            <person name="Alam I."/>
            <person name="El Dorry H."/>
            <person name="Siam R."/>
            <person name="Robertson A."/>
            <person name="Bajic V.B."/>
            <person name="Stingl U."/>
        </authorList>
    </citation>
    <scope>NUCLEOTIDE SEQUENCE [LARGE SCALE GENOMIC DNA]</scope>
    <source>
        <strain evidence="1 2">SSD-17B</strain>
    </source>
</reference>
<dbReference type="OrthoDB" id="9783788at2"/>
<dbReference type="RefSeq" id="WP_008825019.1">
    <property type="nucleotide sequence ID" value="NZ_AFNU02000004.1"/>
</dbReference>
<dbReference type="GO" id="GO:0003677">
    <property type="term" value="F:DNA binding"/>
    <property type="evidence" value="ECO:0007669"/>
    <property type="project" value="InterPro"/>
</dbReference>
<accession>U2FMM4</accession>
<comment type="caution">
    <text evidence="1">The sequence shown here is derived from an EMBL/GenBank/DDBJ whole genome shotgun (WGS) entry which is preliminary data.</text>
</comment>
<protein>
    <submittedName>
        <fullName evidence="1">RNA polymerase sigma-H factor protein</fullName>
    </submittedName>
</protein>
<dbReference type="InterPro" id="IPR014284">
    <property type="entry name" value="RNA_pol_sigma-70_dom"/>
</dbReference>
<name>U2FMM4_9MOLU</name>
<dbReference type="FunCoup" id="U2FMM4">
    <property type="interactions" value="8"/>
</dbReference>
<dbReference type="STRING" id="1033810.HLPCO_001390"/>